<dbReference type="RefSeq" id="WP_166955609.1">
    <property type="nucleotide sequence ID" value="NZ_JAASQI010000010.1"/>
</dbReference>
<evidence type="ECO:0000313" key="2">
    <source>
        <dbReference type="EMBL" id="NIJ59840.1"/>
    </source>
</evidence>
<dbReference type="Proteomes" id="UP001429580">
    <property type="component" value="Unassembled WGS sequence"/>
</dbReference>
<keyword evidence="3" id="KW-1185">Reference proteome</keyword>
<name>A0ABX0V5T8_9HYPH</name>
<feature type="transmembrane region" description="Helical" evidence="1">
    <location>
        <begin position="226"/>
        <end position="242"/>
    </location>
</feature>
<feature type="transmembrane region" description="Helical" evidence="1">
    <location>
        <begin position="394"/>
        <end position="415"/>
    </location>
</feature>
<evidence type="ECO:0000313" key="3">
    <source>
        <dbReference type="Proteomes" id="UP001429580"/>
    </source>
</evidence>
<feature type="transmembrane region" description="Helical" evidence="1">
    <location>
        <begin position="99"/>
        <end position="121"/>
    </location>
</feature>
<feature type="transmembrane region" description="Helical" evidence="1">
    <location>
        <begin position="355"/>
        <end position="382"/>
    </location>
</feature>
<gene>
    <name evidence="2" type="ORF">FHS82_003701</name>
</gene>
<feature type="transmembrane region" description="Helical" evidence="1">
    <location>
        <begin position="46"/>
        <end position="66"/>
    </location>
</feature>
<feature type="transmembrane region" description="Helical" evidence="1">
    <location>
        <begin position="127"/>
        <end position="150"/>
    </location>
</feature>
<reference evidence="2 3" key="1">
    <citation type="submission" date="2020-03" db="EMBL/GenBank/DDBJ databases">
        <title>Genomic Encyclopedia of Type Strains, Phase IV (KMG-IV): sequencing the most valuable type-strain genomes for metagenomic binning, comparative biology and taxonomic classification.</title>
        <authorList>
            <person name="Goeker M."/>
        </authorList>
    </citation>
    <scope>NUCLEOTIDE SEQUENCE [LARGE SCALE GENOMIC DNA]</scope>
    <source>
        <strain evidence="2 3">DSM 103870</strain>
    </source>
</reference>
<keyword evidence="1" id="KW-0812">Transmembrane</keyword>
<keyword evidence="1" id="KW-1133">Transmembrane helix</keyword>
<evidence type="ECO:0000256" key="1">
    <source>
        <dbReference type="SAM" id="Phobius"/>
    </source>
</evidence>
<feature type="transmembrane region" description="Helical" evidence="1">
    <location>
        <begin position="270"/>
        <end position="290"/>
    </location>
</feature>
<feature type="transmembrane region" description="Helical" evidence="1">
    <location>
        <begin position="162"/>
        <end position="181"/>
    </location>
</feature>
<dbReference type="EMBL" id="JAASQI010000010">
    <property type="protein sequence ID" value="NIJ59840.1"/>
    <property type="molecule type" value="Genomic_DNA"/>
</dbReference>
<feature type="transmembrane region" description="Helical" evidence="1">
    <location>
        <begin position="72"/>
        <end position="92"/>
    </location>
</feature>
<comment type="caution">
    <text evidence="2">The sequence shown here is derived from an EMBL/GenBank/DDBJ whole genome shotgun (WGS) entry which is preliminary data.</text>
</comment>
<keyword evidence="1" id="KW-0472">Membrane</keyword>
<accession>A0ABX0V5T8</accession>
<sequence length="456" mass="50051">MTTSPPHPAGYRIFFRSPREARPAGTHTPILRGNAADLPTREHAGVVALILLAVLPFFGQSFHYMHQWPAPYFLSKAWPLLTLPLAIGGLASKRLPATGIMLVMFAYTVGLTPMLSMIHFGNGLDDALATTVKVLPFSYYFSLSFILLLLRPSPAAIARCMLGFGAATFVIMLLVWVLAPSEWYMPLEEQSKFLMYEIERGYRIYMPMFFGMLFLFYLARRFADRPGWISAVLIGVLFVLLVTIYKQRMAILSGFVIVVWGALPQRLRRVALSLGLLATAIAFLALVQTLEPLLGRAGESLGGSLSTRVRSFESAINYIGDSATNWLFGLGAVTRLSRVTLEDILGSANFYLADLGWLGIVFEYGLVGALLISAVYGMAFLITYRTASATGTPFAKALNDYILFMILASPIYPLVFVPGEMATVLAVSVYIAAYAQPEIRTFSGIARRMDAPSGSA</sequence>
<feature type="transmembrane region" description="Helical" evidence="1">
    <location>
        <begin position="248"/>
        <end position="263"/>
    </location>
</feature>
<feature type="transmembrane region" description="Helical" evidence="1">
    <location>
        <begin position="201"/>
        <end position="219"/>
    </location>
</feature>
<protein>
    <submittedName>
        <fullName evidence="2">Uncharacterized protein</fullName>
    </submittedName>
</protein>
<proteinExistence type="predicted"/>
<organism evidence="2 3">
    <name type="scientific">Pseudochelatococcus lubricantis</name>
    <dbReference type="NCBI Taxonomy" id="1538102"/>
    <lineage>
        <taxon>Bacteria</taxon>
        <taxon>Pseudomonadati</taxon>
        <taxon>Pseudomonadota</taxon>
        <taxon>Alphaproteobacteria</taxon>
        <taxon>Hyphomicrobiales</taxon>
        <taxon>Chelatococcaceae</taxon>
        <taxon>Pseudochelatococcus</taxon>
    </lineage>
</organism>